<dbReference type="PANTHER" id="PTHR42681">
    <property type="entry name" value="MALONYL-COA-ACYL CARRIER PROTEIN TRANSACYLASE, MITOCHONDRIAL"/>
    <property type="match status" value="1"/>
</dbReference>
<dbReference type="InterPro" id="IPR050858">
    <property type="entry name" value="Mal-CoA-ACP_Trans/PKS_FabD"/>
</dbReference>
<comment type="catalytic activity">
    <reaction evidence="4">
        <text>holo-[ACP] + malonyl-CoA = malonyl-[ACP] + CoA</text>
        <dbReference type="Rhea" id="RHEA:41792"/>
        <dbReference type="Rhea" id="RHEA-COMP:9623"/>
        <dbReference type="Rhea" id="RHEA-COMP:9685"/>
        <dbReference type="ChEBI" id="CHEBI:57287"/>
        <dbReference type="ChEBI" id="CHEBI:57384"/>
        <dbReference type="ChEBI" id="CHEBI:64479"/>
        <dbReference type="ChEBI" id="CHEBI:78449"/>
        <dbReference type="EC" id="2.3.1.39"/>
    </reaction>
</comment>
<dbReference type="Gene3D" id="3.40.366.10">
    <property type="entry name" value="Malonyl-Coenzyme A Acyl Carrier Protein, domain 2"/>
    <property type="match status" value="2"/>
</dbReference>
<evidence type="ECO:0000259" key="5">
    <source>
        <dbReference type="Pfam" id="PF21124"/>
    </source>
</evidence>
<keyword evidence="3" id="KW-0012">Acyltransferase</keyword>
<dbReference type="InterPro" id="IPR016035">
    <property type="entry name" value="Acyl_Trfase/lysoPLipase"/>
</dbReference>
<gene>
    <name evidence="6" type="ORF">SMD11_1691</name>
</gene>
<dbReference type="GO" id="GO:0004314">
    <property type="term" value="F:[acyl-carrier-protein] S-malonyltransferase activity"/>
    <property type="evidence" value="ECO:0007669"/>
    <property type="project" value="UniProtKB-EC"/>
</dbReference>
<name>A0A1Z2KZ72_9ACTN</name>
<dbReference type="Proteomes" id="UP000195755">
    <property type="component" value="Chromosome"/>
</dbReference>
<evidence type="ECO:0000313" key="6">
    <source>
        <dbReference type="EMBL" id="ARZ67352.1"/>
    </source>
</evidence>
<dbReference type="Pfam" id="PF21124">
    <property type="entry name" value="VinK_C"/>
    <property type="match status" value="1"/>
</dbReference>
<evidence type="ECO:0000256" key="2">
    <source>
        <dbReference type="ARBA" id="ARBA00022679"/>
    </source>
</evidence>
<evidence type="ECO:0000256" key="3">
    <source>
        <dbReference type="ARBA" id="ARBA00023315"/>
    </source>
</evidence>
<dbReference type="SUPFAM" id="SSF52151">
    <property type="entry name" value="FabD/lysophospholipase-like"/>
    <property type="match status" value="1"/>
</dbReference>
<reference evidence="6 7" key="1">
    <citation type="submission" date="2017-06" db="EMBL/GenBank/DDBJ databases">
        <title>Streptomyces albireticuli Genome sequencing and assembly.</title>
        <authorList>
            <person name="Wang Y."/>
            <person name="Du B."/>
            <person name="Ding Y."/>
            <person name="Liu H."/>
            <person name="Hou Q."/>
            <person name="Liu K."/>
            <person name="Yao L."/>
            <person name="Wang C."/>
        </authorList>
    </citation>
    <scope>NUCLEOTIDE SEQUENCE [LARGE SCALE GENOMIC DNA]</scope>
    <source>
        <strain evidence="6 7">MDJK11</strain>
    </source>
</reference>
<proteinExistence type="predicted"/>
<dbReference type="PANTHER" id="PTHR42681:SF1">
    <property type="entry name" value="MALONYL-COA-ACYL CARRIER PROTEIN TRANSACYLASE, MITOCHONDRIAL"/>
    <property type="match status" value="1"/>
</dbReference>
<dbReference type="EC" id="2.3.1.39" evidence="1"/>
<dbReference type="RefSeq" id="WP_234365964.1">
    <property type="nucleotide sequence ID" value="NZ_CP021744.1"/>
</dbReference>
<evidence type="ECO:0000313" key="7">
    <source>
        <dbReference type="Proteomes" id="UP000195755"/>
    </source>
</evidence>
<dbReference type="GO" id="GO:0005829">
    <property type="term" value="C:cytosol"/>
    <property type="evidence" value="ECO:0007669"/>
    <property type="project" value="TreeGrafter"/>
</dbReference>
<protein>
    <recommendedName>
        <fullName evidence="1">[acyl-carrier-protein] S-malonyltransferase</fullName>
        <ecNumber evidence="1">2.3.1.39</ecNumber>
    </recommendedName>
</protein>
<dbReference type="GO" id="GO:0006633">
    <property type="term" value="P:fatty acid biosynthetic process"/>
    <property type="evidence" value="ECO:0007669"/>
    <property type="project" value="TreeGrafter"/>
</dbReference>
<sequence>MGPNRFADAAKFMMVNPSARRLLKAASDAVGYSVMNRFRDSEDDYSEAAQVAFFVNCVALAEWAREQYGLEPALCAGPSFGQKALTAFTGALPFEDAARLTALLARRTEEYFATEHRDLVTLSFVRAPWEALAPLLEELTERGEWHDFSCYLDDGFYMLTLRAQAVEEFERRIRSIGGLPLYTMRPPMHSSLFSGLRRKVADEVLGEFRFADPRIPVVADSDGSVVRTGDGIRDMLLDGYVTAVRWPSVVATFKELGVTKVCVAGPDRLFGRVDCTVSNFEVLAADPVRAMRPRT</sequence>
<dbReference type="KEGG" id="salj:SMD11_1691"/>
<evidence type="ECO:0000256" key="1">
    <source>
        <dbReference type="ARBA" id="ARBA00013258"/>
    </source>
</evidence>
<dbReference type="AlphaFoldDB" id="A0A1Z2KZ72"/>
<keyword evidence="2" id="KW-0808">Transferase</keyword>
<dbReference type="EMBL" id="CP021744">
    <property type="protein sequence ID" value="ARZ67352.1"/>
    <property type="molecule type" value="Genomic_DNA"/>
</dbReference>
<feature type="domain" description="Malonyl-CoA-[acyl-carrier-protein] transacylase small" evidence="5">
    <location>
        <begin position="123"/>
        <end position="184"/>
    </location>
</feature>
<evidence type="ECO:0000256" key="4">
    <source>
        <dbReference type="ARBA" id="ARBA00048462"/>
    </source>
</evidence>
<dbReference type="InterPro" id="IPR001227">
    <property type="entry name" value="Ac_transferase_dom_sf"/>
</dbReference>
<accession>A0A1Z2KZ72</accession>
<dbReference type="InterPro" id="IPR049416">
    <property type="entry name" value="VinK-like_small"/>
</dbReference>
<organism evidence="6 7">
    <name type="scientific">Streptomyces albireticuli</name>
    <dbReference type="NCBI Taxonomy" id="1940"/>
    <lineage>
        <taxon>Bacteria</taxon>
        <taxon>Bacillati</taxon>
        <taxon>Actinomycetota</taxon>
        <taxon>Actinomycetes</taxon>
        <taxon>Kitasatosporales</taxon>
        <taxon>Streptomycetaceae</taxon>
        <taxon>Streptomyces</taxon>
    </lineage>
</organism>